<reference evidence="2 3" key="1">
    <citation type="submission" date="2018-09" db="EMBL/GenBank/DDBJ databases">
        <title>Genomic Encyclopedia of Archaeal and Bacterial Type Strains, Phase II (KMG-II): from individual species to whole genera.</title>
        <authorList>
            <person name="Goeker M."/>
        </authorList>
    </citation>
    <scope>NUCLEOTIDE SEQUENCE [LARGE SCALE GENOMIC DNA]</scope>
    <source>
        <strain evidence="2 3">DSM 27148</strain>
    </source>
</reference>
<comment type="caution">
    <text evidence="2">The sequence shown here is derived from an EMBL/GenBank/DDBJ whole genome shotgun (WGS) entry which is preliminary data.</text>
</comment>
<keyword evidence="1" id="KW-0472">Membrane</keyword>
<dbReference type="RefSeq" id="WP_120275662.1">
    <property type="nucleotide sequence ID" value="NZ_RAPN01000006.1"/>
</dbReference>
<keyword evidence="1" id="KW-0812">Transmembrane</keyword>
<accession>A0A419VUB3</accession>
<dbReference type="EMBL" id="RAPN01000006">
    <property type="protein sequence ID" value="RKD85036.1"/>
    <property type="molecule type" value="Genomic_DNA"/>
</dbReference>
<evidence type="ECO:0000313" key="3">
    <source>
        <dbReference type="Proteomes" id="UP000283387"/>
    </source>
</evidence>
<evidence type="ECO:0008006" key="4">
    <source>
        <dbReference type="Google" id="ProtNLM"/>
    </source>
</evidence>
<dbReference type="OrthoDB" id="157646at2"/>
<proteinExistence type="predicted"/>
<dbReference type="AlphaFoldDB" id="A0A419VUB3"/>
<keyword evidence="3" id="KW-1185">Reference proteome</keyword>
<name>A0A419VUB3_9BACT</name>
<dbReference type="Proteomes" id="UP000283387">
    <property type="component" value="Unassembled WGS sequence"/>
</dbReference>
<evidence type="ECO:0000256" key="1">
    <source>
        <dbReference type="SAM" id="Phobius"/>
    </source>
</evidence>
<gene>
    <name evidence="2" type="ORF">BC643_4555</name>
</gene>
<keyword evidence="1" id="KW-1133">Transmembrane helix</keyword>
<protein>
    <recommendedName>
        <fullName evidence="4">DUF5808 domain-containing protein</fullName>
    </recommendedName>
</protein>
<feature type="transmembrane region" description="Helical" evidence="1">
    <location>
        <begin position="56"/>
        <end position="74"/>
    </location>
</feature>
<organism evidence="2 3">
    <name type="scientific">Mangrovibacterium diazotrophicum</name>
    <dbReference type="NCBI Taxonomy" id="1261403"/>
    <lineage>
        <taxon>Bacteria</taxon>
        <taxon>Pseudomonadati</taxon>
        <taxon>Bacteroidota</taxon>
        <taxon>Bacteroidia</taxon>
        <taxon>Marinilabiliales</taxon>
        <taxon>Prolixibacteraceae</taxon>
        <taxon>Mangrovibacterium</taxon>
    </lineage>
</organism>
<sequence>MRLEESNFEKSKRESEGKYKLGMFYSNENDDRVVVPDRWGIGNGEINIAHPKFRRFLLFVVIFILAGVLIFEYII</sequence>
<evidence type="ECO:0000313" key="2">
    <source>
        <dbReference type="EMBL" id="RKD85036.1"/>
    </source>
</evidence>